<feature type="transmembrane region" description="Helical" evidence="1">
    <location>
        <begin position="188"/>
        <end position="206"/>
    </location>
</feature>
<keyword evidence="1" id="KW-0812">Transmembrane</keyword>
<feature type="transmembrane region" description="Helical" evidence="1">
    <location>
        <begin position="135"/>
        <end position="153"/>
    </location>
</feature>
<proteinExistence type="predicted"/>
<feature type="transmembrane region" description="Helical" evidence="1">
    <location>
        <begin position="87"/>
        <end position="114"/>
    </location>
</feature>
<feature type="transmembrane region" description="Helical" evidence="1">
    <location>
        <begin position="768"/>
        <end position="791"/>
    </location>
</feature>
<evidence type="ECO:0000313" key="2">
    <source>
        <dbReference type="EMBL" id="QTD48134.1"/>
    </source>
</evidence>
<feature type="transmembrane region" description="Helical" evidence="1">
    <location>
        <begin position="692"/>
        <end position="710"/>
    </location>
</feature>
<organism evidence="2 3">
    <name type="scientific">Sulfidibacter corallicola</name>
    <dbReference type="NCBI Taxonomy" id="2818388"/>
    <lineage>
        <taxon>Bacteria</taxon>
        <taxon>Pseudomonadati</taxon>
        <taxon>Acidobacteriota</taxon>
        <taxon>Holophagae</taxon>
        <taxon>Acanthopleuribacterales</taxon>
        <taxon>Acanthopleuribacteraceae</taxon>
        <taxon>Sulfidibacter</taxon>
    </lineage>
</organism>
<dbReference type="AlphaFoldDB" id="A0A8A4TG01"/>
<sequence length="813" mass="88558">MSRLPVIANLDPYRRMLRVASFIATSLIMALCVGDLLFRGTPLQAFDIQNLTGFALTLATALVLRWTTPSDNPVAQTLTRGATTLAIWLLGLALLPATGLGMYILAAPACYFLACNELKRSGPASEADRWAAMSLFALTLATIAARVALHFLLQTADSQLANLAGDAPVLVLSGLGLLRLCRWLRRGAISLMGTGLAGLGLIWATSSLAGDTFADPPATLVAILTIHAVMALALWPPTLPTWLSRFTGLDGSEARRYRLGVYILGNAALQSFAAFLLVQGPGALVTLGLSMLISAGWMHAYRGRMTAIWFVQSGLFLFPANASLQVPAPNAVVFGALTLLLVVSVALRRRFGDRAMPWIPNWAFSVVFVAALSQAIAAGFPSPMTLLHTGILTTLWAVLPQRPWTRAPLRLTLLGWIPISCFALTCLNRGFDLGWLALWSLCVAAPVLLLPLVRGERYADERREALMAAHGWVIAAVAIGATVFFLDMPAFATGLSEFVMLVAVLTITTGFFLQRARRGEPDIAAWSARATEVGLWLLVGLIRWRLDQNDTLQLGTPLDAYLLLGVGAVAAGIREVLQRGRHRLTATMARASHLYALLGWGYMMWLGLGNADHHHAEIVSLLMAGMYFAFSKTQHRRLMLAAAGFANIALGMWLSRSGFDHTLFYLVPVAASVLALSQMFRDELDERQLKAIRLVTSLVLLCVSAFYNLIDFRDSIWFPVGAALISALGVVAGISLRIRIYLFLGVGFFLLNTVTTLVHVVMIQPPGAIKLFIGVVFLALGCLFTGSFLVFQMKRQELLRRYQTLRLELSKWD</sequence>
<feature type="transmembrane region" description="Helical" evidence="1">
    <location>
        <begin position="50"/>
        <end position="67"/>
    </location>
</feature>
<evidence type="ECO:0000256" key="1">
    <source>
        <dbReference type="SAM" id="Phobius"/>
    </source>
</evidence>
<feature type="transmembrane region" description="Helical" evidence="1">
    <location>
        <begin position="20"/>
        <end position="38"/>
    </location>
</feature>
<feature type="transmembrane region" description="Helical" evidence="1">
    <location>
        <begin position="662"/>
        <end position="680"/>
    </location>
</feature>
<feature type="transmembrane region" description="Helical" evidence="1">
    <location>
        <begin position="436"/>
        <end position="453"/>
    </location>
</feature>
<name>A0A8A4TG01_SULCO</name>
<feature type="transmembrane region" description="Helical" evidence="1">
    <location>
        <begin position="638"/>
        <end position="656"/>
    </location>
</feature>
<feature type="transmembrane region" description="Helical" evidence="1">
    <location>
        <begin position="614"/>
        <end position="631"/>
    </location>
</feature>
<dbReference type="RefSeq" id="WP_237377795.1">
    <property type="nucleotide sequence ID" value="NZ_CP071793.1"/>
</dbReference>
<feature type="transmembrane region" description="Helical" evidence="1">
    <location>
        <begin position="465"/>
        <end position="486"/>
    </location>
</feature>
<keyword evidence="3" id="KW-1185">Reference proteome</keyword>
<keyword evidence="1" id="KW-1133">Transmembrane helix</keyword>
<feature type="transmembrane region" description="Helical" evidence="1">
    <location>
        <begin position="330"/>
        <end position="347"/>
    </location>
</feature>
<feature type="transmembrane region" description="Helical" evidence="1">
    <location>
        <begin position="218"/>
        <end position="238"/>
    </location>
</feature>
<evidence type="ECO:0000313" key="3">
    <source>
        <dbReference type="Proteomes" id="UP000663929"/>
    </source>
</evidence>
<protein>
    <submittedName>
        <fullName evidence="2">Uncharacterized protein</fullName>
    </submittedName>
</protein>
<feature type="transmembrane region" description="Helical" evidence="1">
    <location>
        <begin position="259"/>
        <end position="277"/>
    </location>
</feature>
<keyword evidence="1" id="KW-0472">Membrane</keyword>
<dbReference type="EMBL" id="CP071793">
    <property type="protein sequence ID" value="QTD48134.1"/>
    <property type="molecule type" value="Genomic_DNA"/>
</dbReference>
<feature type="transmembrane region" description="Helical" evidence="1">
    <location>
        <begin position="359"/>
        <end position="377"/>
    </location>
</feature>
<dbReference type="KEGG" id="scor:J3U87_21320"/>
<feature type="transmembrane region" description="Helical" evidence="1">
    <location>
        <begin position="589"/>
        <end position="608"/>
    </location>
</feature>
<gene>
    <name evidence="2" type="ORF">J3U87_21320</name>
</gene>
<feature type="transmembrane region" description="Helical" evidence="1">
    <location>
        <begin position="498"/>
        <end position="514"/>
    </location>
</feature>
<feature type="transmembrane region" description="Helical" evidence="1">
    <location>
        <begin position="741"/>
        <end position="762"/>
    </location>
</feature>
<reference evidence="2" key="1">
    <citation type="submission" date="2021-03" db="EMBL/GenBank/DDBJ databases">
        <title>Acanthopleuribacteraceae sp. M133.</title>
        <authorList>
            <person name="Wang G."/>
        </authorList>
    </citation>
    <scope>NUCLEOTIDE SEQUENCE</scope>
    <source>
        <strain evidence="2">M133</strain>
    </source>
</reference>
<accession>A0A8A4TG01</accession>
<feature type="transmembrane region" description="Helical" evidence="1">
    <location>
        <begin position="716"/>
        <end position="734"/>
    </location>
</feature>
<dbReference type="Proteomes" id="UP000663929">
    <property type="component" value="Chromosome"/>
</dbReference>